<organism evidence="2 3">
    <name type="scientific">Parafrankia irregularis</name>
    <dbReference type="NCBI Taxonomy" id="795642"/>
    <lineage>
        <taxon>Bacteria</taxon>
        <taxon>Bacillati</taxon>
        <taxon>Actinomycetota</taxon>
        <taxon>Actinomycetes</taxon>
        <taxon>Frankiales</taxon>
        <taxon>Frankiaceae</taxon>
        <taxon>Parafrankia</taxon>
    </lineage>
</organism>
<dbReference type="NCBIfam" id="TIGR01444">
    <property type="entry name" value="fkbM_fam"/>
    <property type="match status" value="1"/>
</dbReference>
<keyword evidence="2" id="KW-0808">Transferase</keyword>
<sequence length="251" mass="27939">MQEQMNRQLGQLRQTAVELGLGPALKLVRRTVLPSARRNAVDDQHLALLLSFVLQEDSNCIDVGAHRGDVLKSIVLHAPRGEHIAYEPLPHLFEYLCLEFPTVTLKQAALAEKSGVSPFAYVRSRPAYSGLRQRTADGAEEVEEIEVVVEVLDETLPPDHRLDLIKIDVEGAEYGVLKGGQKLLATNRPYIIFEFGAAARKYGTTAEEMYRLIDGDLGLRIFDMDGTGPYTLGSFRRTFDNGSRFNFVAHA</sequence>
<proteinExistence type="predicted"/>
<feature type="domain" description="Methyltransferase FkbM" evidence="1">
    <location>
        <begin position="62"/>
        <end position="211"/>
    </location>
</feature>
<dbReference type="GO" id="GO:0032259">
    <property type="term" value="P:methylation"/>
    <property type="evidence" value="ECO:0007669"/>
    <property type="project" value="UniProtKB-KW"/>
</dbReference>
<dbReference type="AlphaFoldDB" id="A0A0S4QSY2"/>
<dbReference type="InterPro" id="IPR029063">
    <property type="entry name" value="SAM-dependent_MTases_sf"/>
</dbReference>
<evidence type="ECO:0000259" key="1">
    <source>
        <dbReference type="Pfam" id="PF05050"/>
    </source>
</evidence>
<keyword evidence="2" id="KW-0489">Methyltransferase</keyword>
<dbReference type="SUPFAM" id="SSF53335">
    <property type="entry name" value="S-adenosyl-L-methionine-dependent methyltransferases"/>
    <property type="match status" value="1"/>
</dbReference>
<evidence type="ECO:0000313" key="3">
    <source>
        <dbReference type="Proteomes" id="UP000198802"/>
    </source>
</evidence>
<dbReference type="PANTHER" id="PTHR34203">
    <property type="entry name" value="METHYLTRANSFERASE, FKBM FAMILY PROTEIN"/>
    <property type="match status" value="1"/>
</dbReference>
<dbReference type="PANTHER" id="PTHR34203:SF15">
    <property type="entry name" value="SLL1173 PROTEIN"/>
    <property type="match status" value="1"/>
</dbReference>
<evidence type="ECO:0000313" key="2">
    <source>
        <dbReference type="EMBL" id="CUU58611.1"/>
    </source>
</evidence>
<dbReference type="EMBL" id="FAOZ01000020">
    <property type="protein sequence ID" value="CUU58611.1"/>
    <property type="molecule type" value="Genomic_DNA"/>
</dbReference>
<dbReference type="Gene3D" id="3.40.50.150">
    <property type="entry name" value="Vaccinia Virus protein VP39"/>
    <property type="match status" value="1"/>
</dbReference>
<dbReference type="GO" id="GO:0008168">
    <property type="term" value="F:methyltransferase activity"/>
    <property type="evidence" value="ECO:0007669"/>
    <property type="project" value="UniProtKB-KW"/>
</dbReference>
<protein>
    <submittedName>
        <fullName evidence="2">Methyltransferase, FkbM family</fullName>
    </submittedName>
</protein>
<reference evidence="3" key="1">
    <citation type="submission" date="2015-11" db="EMBL/GenBank/DDBJ databases">
        <authorList>
            <person name="Varghese N."/>
        </authorList>
    </citation>
    <scope>NUCLEOTIDE SEQUENCE [LARGE SCALE GENOMIC DNA]</scope>
    <source>
        <strain evidence="3">DSM 45899</strain>
    </source>
</reference>
<gene>
    <name evidence="2" type="ORF">Ga0074812_120110</name>
</gene>
<keyword evidence="3" id="KW-1185">Reference proteome</keyword>
<dbReference type="InterPro" id="IPR052514">
    <property type="entry name" value="SAM-dependent_MTase"/>
</dbReference>
<dbReference type="InterPro" id="IPR006342">
    <property type="entry name" value="FkbM_mtfrase"/>
</dbReference>
<dbReference type="Pfam" id="PF05050">
    <property type="entry name" value="Methyltransf_21"/>
    <property type="match status" value="1"/>
</dbReference>
<dbReference type="Proteomes" id="UP000198802">
    <property type="component" value="Unassembled WGS sequence"/>
</dbReference>
<name>A0A0S4QSY2_9ACTN</name>
<accession>A0A0S4QSY2</accession>